<dbReference type="InterPro" id="IPR024370">
    <property type="entry name" value="PBP_domain"/>
</dbReference>
<evidence type="ECO:0000259" key="1">
    <source>
        <dbReference type="Pfam" id="PF12849"/>
    </source>
</evidence>
<reference evidence="2" key="1">
    <citation type="journal article" date="2020" name="mSystems">
        <title>Genome- and Community-Level Interaction Insights into Carbon Utilization and Element Cycling Functions of Hydrothermarchaeota in Hydrothermal Sediment.</title>
        <authorList>
            <person name="Zhou Z."/>
            <person name="Liu Y."/>
            <person name="Xu W."/>
            <person name="Pan J."/>
            <person name="Luo Z.H."/>
            <person name="Li M."/>
        </authorList>
    </citation>
    <scope>NUCLEOTIDE SEQUENCE [LARGE SCALE GENOMIC DNA]</scope>
    <source>
        <strain evidence="2">HyVt-533</strain>
    </source>
</reference>
<accession>A0A7V5NYW2</accession>
<feature type="domain" description="PBP" evidence="1">
    <location>
        <begin position="30"/>
        <end position="256"/>
    </location>
</feature>
<sequence>MKRASVVLVLIYSLWLVSVFGVEAGDRILRLATTTSTDNTGLLDYLAPFFEKQTGIKLQWVAVGTGKALKLGQNCDVDLLLVHAPPAEKAFIARGYGLERRPIMYNDFVLVGPPADPAGIRGLPVIEAFRRLAAKGTRFVSRGDNSGTHQKELSLWQAAGIAPAQLERKPWYLQTGQGMMITLLIAAEKGAYTLTDRGTFLKFKANHKLAQRLAILVEGDPALRNQYSVILVNPARCPNVKAKQARLFVEWLTSPEIQRKIGEFKLFGQPLFIPNAHEKTGP</sequence>
<dbReference type="SUPFAM" id="SSF53850">
    <property type="entry name" value="Periplasmic binding protein-like II"/>
    <property type="match status" value="1"/>
</dbReference>
<comment type="caution">
    <text evidence="2">The sequence shown here is derived from an EMBL/GenBank/DDBJ whole genome shotgun (WGS) entry which is preliminary data.</text>
</comment>
<dbReference type="InterPro" id="IPR052738">
    <property type="entry name" value="ABC-Tungstate_binding"/>
</dbReference>
<name>A0A7V5NYW2_9BACT</name>
<proteinExistence type="predicted"/>
<dbReference type="AlphaFoldDB" id="A0A7V5NYW2"/>
<dbReference type="Pfam" id="PF12849">
    <property type="entry name" value="PBP_like_2"/>
    <property type="match status" value="1"/>
</dbReference>
<gene>
    <name evidence="2" type="ORF">ENJ96_01605</name>
</gene>
<dbReference type="Proteomes" id="UP000886101">
    <property type="component" value="Unassembled WGS sequence"/>
</dbReference>
<organism evidence="2">
    <name type="scientific">Thermodesulfatator atlanticus</name>
    <dbReference type="NCBI Taxonomy" id="501497"/>
    <lineage>
        <taxon>Bacteria</taxon>
        <taxon>Pseudomonadati</taxon>
        <taxon>Thermodesulfobacteriota</taxon>
        <taxon>Thermodesulfobacteria</taxon>
        <taxon>Thermodesulfobacteriales</taxon>
        <taxon>Thermodesulfatatoraceae</taxon>
        <taxon>Thermodesulfatator</taxon>
    </lineage>
</organism>
<dbReference type="PANTHER" id="PTHR37945:SF1">
    <property type="entry name" value="EXTRACELLULAR TUNGSTATE BINDING PROTEIN"/>
    <property type="match status" value="1"/>
</dbReference>
<dbReference type="Gene3D" id="3.40.190.10">
    <property type="entry name" value="Periplasmic binding protein-like II"/>
    <property type="match status" value="2"/>
</dbReference>
<dbReference type="PANTHER" id="PTHR37945">
    <property type="entry name" value="EXTRACELLULAR TUNGSTATE BINDING PROTEIN"/>
    <property type="match status" value="1"/>
</dbReference>
<evidence type="ECO:0000313" key="2">
    <source>
        <dbReference type="EMBL" id="HHI96529.1"/>
    </source>
</evidence>
<dbReference type="EMBL" id="DROK01000046">
    <property type="protein sequence ID" value="HHI96529.1"/>
    <property type="molecule type" value="Genomic_DNA"/>
</dbReference>
<protein>
    <submittedName>
        <fullName evidence="2">Tungsten ABC transporter substrate-binding protein</fullName>
    </submittedName>
</protein>